<proteinExistence type="inferred from homology"/>
<evidence type="ECO:0000313" key="6">
    <source>
        <dbReference type="Proteomes" id="UP000198984"/>
    </source>
</evidence>
<dbReference type="InterPro" id="IPR002173">
    <property type="entry name" value="Carboh/pur_kinase_PfkB_CS"/>
</dbReference>
<evidence type="ECO:0000256" key="1">
    <source>
        <dbReference type="ARBA" id="ARBA00010688"/>
    </source>
</evidence>
<dbReference type="InterPro" id="IPR029056">
    <property type="entry name" value="Ribokinase-like"/>
</dbReference>
<name>A0A1H7YNN5_9BACT</name>
<dbReference type="RefSeq" id="WP_202909293.1">
    <property type="nucleotide sequence ID" value="NZ_FOBB01000004.1"/>
</dbReference>
<dbReference type="InterPro" id="IPR050306">
    <property type="entry name" value="PfkB_Carbo_kinase"/>
</dbReference>
<dbReference type="PANTHER" id="PTHR43085:SF57">
    <property type="entry name" value="CARBOHYDRATE KINASE PFKB DOMAIN-CONTAINING PROTEIN"/>
    <property type="match status" value="1"/>
</dbReference>
<feature type="domain" description="Carbohydrate kinase PfkB" evidence="4">
    <location>
        <begin position="19"/>
        <end position="279"/>
    </location>
</feature>
<dbReference type="PROSITE" id="PS00584">
    <property type="entry name" value="PFKB_KINASES_2"/>
    <property type="match status" value="1"/>
</dbReference>
<dbReference type="GO" id="GO:0016301">
    <property type="term" value="F:kinase activity"/>
    <property type="evidence" value="ECO:0007669"/>
    <property type="project" value="UniProtKB-KW"/>
</dbReference>
<evidence type="ECO:0000256" key="2">
    <source>
        <dbReference type="ARBA" id="ARBA00022679"/>
    </source>
</evidence>
<protein>
    <submittedName>
        <fullName evidence="5">Fructokinase</fullName>
    </submittedName>
</protein>
<dbReference type="AlphaFoldDB" id="A0A1H7YNN5"/>
<dbReference type="SUPFAM" id="SSF53613">
    <property type="entry name" value="Ribokinase-like"/>
    <property type="match status" value="1"/>
</dbReference>
<dbReference type="Pfam" id="PF00294">
    <property type="entry name" value="PfkB"/>
    <property type="match status" value="1"/>
</dbReference>
<dbReference type="CDD" id="cd01167">
    <property type="entry name" value="bac_FRK"/>
    <property type="match status" value="1"/>
</dbReference>
<accession>A0A1H7YNN5</accession>
<gene>
    <name evidence="5" type="ORF">SAMN04488505_104481</name>
</gene>
<dbReference type="InterPro" id="IPR011611">
    <property type="entry name" value="PfkB_dom"/>
</dbReference>
<dbReference type="Gene3D" id="3.40.1190.20">
    <property type="match status" value="1"/>
</dbReference>
<organism evidence="5 6">
    <name type="scientific">Chitinophaga rupis</name>
    <dbReference type="NCBI Taxonomy" id="573321"/>
    <lineage>
        <taxon>Bacteria</taxon>
        <taxon>Pseudomonadati</taxon>
        <taxon>Bacteroidota</taxon>
        <taxon>Chitinophagia</taxon>
        <taxon>Chitinophagales</taxon>
        <taxon>Chitinophagaceae</taxon>
        <taxon>Chitinophaga</taxon>
    </lineage>
</organism>
<dbReference type="STRING" id="573321.SAMN04488505_104481"/>
<comment type="similarity">
    <text evidence="1">Belongs to the carbohydrate kinase PfkB family.</text>
</comment>
<reference evidence="5 6" key="1">
    <citation type="submission" date="2016-10" db="EMBL/GenBank/DDBJ databases">
        <authorList>
            <person name="de Groot N.N."/>
        </authorList>
    </citation>
    <scope>NUCLEOTIDE SEQUENCE [LARGE SCALE GENOMIC DNA]</scope>
    <source>
        <strain evidence="5 6">DSM 21039</strain>
    </source>
</reference>
<evidence type="ECO:0000313" key="5">
    <source>
        <dbReference type="EMBL" id="SEM46779.1"/>
    </source>
</evidence>
<keyword evidence="3 5" id="KW-0418">Kinase</keyword>
<dbReference type="Proteomes" id="UP000198984">
    <property type="component" value="Unassembled WGS sequence"/>
</dbReference>
<dbReference type="EMBL" id="FOBB01000004">
    <property type="protein sequence ID" value="SEM46779.1"/>
    <property type="molecule type" value="Genomic_DNA"/>
</dbReference>
<dbReference type="PANTHER" id="PTHR43085">
    <property type="entry name" value="HEXOKINASE FAMILY MEMBER"/>
    <property type="match status" value="1"/>
</dbReference>
<evidence type="ECO:0000256" key="3">
    <source>
        <dbReference type="ARBA" id="ARBA00022777"/>
    </source>
</evidence>
<sequence length="292" mass="32269">MYNIICFGEMLWDVLPQKELPGGAPMNAAYHLQKQGQQVAVISKVGKDSYGERLLTLLKDNGITTDYVQQDALQPTGKVLAQPIGEHDVQYNILFPVAWDFIEWQPALGVLLQQAQYLVFGSLAARNEVSRNTLQKLLNWKIKKVLDINLRPPHYSPEQIKDLLKQCDILKLNASELQLISSWYGAFSTAEEQVRIIAREFNIHTIVVTMGASGALLYMNDRFYTHPGFRVKVADTIGSGDAFLAGFLSSLIKGRTPEECLTIANATGALVASRSGGCPPYNLGEIAALMEA</sequence>
<keyword evidence="2" id="KW-0808">Transferase</keyword>
<evidence type="ECO:0000259" key="4">
    <source>
        <dbReference type="Pfam" id="PF00294"/>
    </source>
</evidence>
<keyword evidence="6" id="KW-1185">Reference proteome</keyword>